<feature type="transmembrane region" description="Helical" evidence="4">
    <location>
        <begin position="46"/>
        <end position="63"/>
    </location>
</feature>
<dbReference type="EC" id="2.7.7.65" evidence="2"/>
<name>A0AAP9GXM1_9GAMM</name>
<evidence type="ECO:0000313" key="6">
    <source>
        <dbReference type="EMBL" id="QGM28744.1"/>
    </source>
</evidence>
<protein>
    <recommendedName>
        <fullName evidence="2">diguanylate cyclase</fullName>
        <ecNumber evidence="2">2.7.7.65</ecNumber>
    </recommendedName>
</protein>
<dbReference type="PANTHER" id="PTHR45138:SF9">
    <property type="entry name" value="DIGUANYLATE CYCLASE DGCM-RELATED"/>
    <property type="match status" value="1"/>
</dbReference>
<keyword evidence="4" id="KW-0472">Membrane</keyword>
<evidence type="ECO:0000256" key="4">
    <source>
        <dbReference type="SAM" id="Phobius"/>
    </source>
</evidence>
<dbReference type="InterPro" id="IPR050469">
    <property type="entry name" value="Diguanylate_Cyclase"/>
</dbReference>
<dbReference type="SUPFAM" id="SSF55073">
    <property type="entry name" value="Nucleotide cyclase"/>
    <property type="match status" value="1"/>
</dbReference>
<dbReference type="PROSITE" id="PS50887">
    <property type="entry name" value="GGDEF"/>
    <property type="match status" value="1"/>
</dbReference>
<dbReference type="GO" id="GO:0043709">
    <property type="term" value="P:cell adhesion involved in single-species biofilm formation"/>
    <property type="evidence" value="ECO:0007669"/>
    <property type="project" value="TreeGrafter"/>
</dbReference>
<dbReference type="AlphaFoldDB" id="A0AAP9GXM1"/>
<dbReference type="GO" id="GO:0052621">
    <property type="term" value="F:diguanylate cyclase activity"/>
    <property type="evidence" value="ECO:0007669"/>
    <property type="project" value="UniProtKB-EC"/>
</dbReference>
<organism evidence="6 7">
    <name type="scientific">Acinetobacter towneri</name>
    <dbReference type="NCBI Taxonomy" id="202956"/>
    <lineage>
        <taxon>Bacteria</taxon>
        <taxon>Pseudomonadati</taxon>
        <taxon>Pseudomonadota</taxon>
        <taxon>Gammaproteobacteria</taxon>
        <taxon>Moraxellales</taxon>
        <taxon>Moraxellaceae</taxon>
        <taxon>Acinetobacter</taxon>
    </lineage>
</organism>
<dbReference type="SMART" id="SM00267">
    <property type="entry name" value="GGDEF"/>
    <property type="match status" value="1"/>
</dbReference>
<dbReference type="InterPro" id="IPR043128">
    <property type="entry name" value="Rev_trsase/Diguanyl_cyclase"/>
</dbReference>
<keyword evidence="4" id="KW-0812">Transmembrane</keyword>
<dbReference type="RefSeq" id="WP_154321220.1">
    <property type="nucleotide sequence ID" value="NZ_CP046045.1"/>
</dbReference>
<dbReference type="GO" id="GO:0005886">
    <property type="term" value="C:plasma membrane"/>
    <property type="evidence" value="ECO:0007669"/>
    <property type="project" value="TreeGrafter"/>
</dbReference>
<comment type="cofactor">
    <cofactor evidence="1">
        <name>Mg(2+)</name>
        <dbReference type="ChEBI" id="CHEBI:18420"/>
    </cofactor>
</comment>
<evidence type="ECO:0000259" key="5">
    <source>
        <dbReference type="PROSITE" id="PS50887"/>
    </source>
</evidence>
<feature type="transmembrane region" description="Helical" evidence="4">
    <location>
        <begin position="111"/>
        <end position="134"/>
    </location>
</feature>
<feature type="transmembrane region" description="Helical" evidence="4">
    <location>
        <begin position="68"/>
        <end position="91"/>
    </location>
</feature>
<evidence type="ECO:0000256" key="3">
    <source>
        <dbReference type="ARBA" id="ARBA00034247"/>
    </source>
</evidence>
<dbReference type="Proteomes" id="UP000405075">
    <property type="component" value="Chromosome"/>
</dbReference>
<dbReference type="NCBIfam" id="TIGR00254">
    <property type="entry name" value="GGDEF"/>
    <property type="match status" value="1"/>
</dbReference>
<proteinExistence type="predicted"/>
<dbReference type="FunFam" id="3.30.70.270:FF:000001">
    <property type="entry name" value="Diguanylate cyclase domain protein"/>
    <property type="match status" value="1"/>
</dbReference>
<comment type="catalytic activity">
    <reaction evidence="3">
        <text>2 GTP = 3',3'-c-di-GMP + 2 diphosphate</text>
        <dbReference type="Rhea" id="RHEA:24898"/>
        <dbReference type="ChEBI" id="CHEBI:33019"/>
        <dbReference type="ChEBI" id="CHEBI:37565"/>
        <dbReference type="ChEBI" id="CHEBI:58805"/>
        <dbReference type="EC" id="2.7.7.65"/>
    </reaction>
</comment>
<evidence type="ECO:0000256" key="2">
    <source>
        <dbReference type="ARBA" id="ARBA00012528"/>
    </source>
</evidence>
<gene>
    <name evidence="6" type="ORF">GJD93_14190</name>
</gene>
<reference evidence="7" key="1">
    <citation type="submission" date="2019-11" db="EMBL/GenBank/DDBJ databases">
        <title>Escherichia coli 1916D6.</title>
        <authorList>
            <person name="Yao H."/>
            <person name="Du X."/>
            <person name="Yu R."/>
            <person name="Li A."/>
        </authorList>
    </citation>
    <scope>NUCLEOTIDE SEQUENCE [LARGE SCALE GENOMIC DNA]</scope>
    <source>
        <strain evidence="7">19110F47</strain>
    </source>
</reference>
<accession>A0AAP9GXM1</accession>
<dbReference type="PANTHER" id="PTHR45138">
    <property type="entry name" value="REGULATORY COMPONENTS OF SENSORY TRANSDUCTION SYSTEM"/>
    <property type="match status" value="1"/>
</dbReference>
<dbReference type="GO" id="GO:1902201">
    <property type="term" value="P:negative regulation of bacterial-type flagellum-dependent cell motility"/>
    <property type="evidence" value="ECO:0007669"/>
    <property type="project" value="TreeGrafter"/>
</dbReference>
<dbReference type="EMBL" id="CP046045">
    <property type="protein sequence ID" value="QGM28744.1"/>
    <property type="molecule type" value="Genomic_DNA"/>
</dbReference>
<dbReference type="InterPro" id="IPR029787">
    <property type="entry name" value="Nucleotide_cyclase"/>
</dbReference>
<evidence type="ECO:0000256" key="1">
    <source>
        <dbReference type="ARBA" id="ARBA00001946"/>
    </source>
</evidence>
<sequence length="315" mass="36075">MPWSLYVISYRIPENQTTLYYFPILCLGFYSSSLMSIGYFLGQMTVLTGVFTIGSIFTGLLLFKRSIIFWGTIPCLVVFYGGSLLTLRNIIPYAPVFQPYTFTSAEFQNFMLIKNLIGSTIIGVLLAILFNTFLGRWMIREEHQQQLILLDPLTQTLNRRGLSIKFNQLVNQKQLAGQNKEHICLALLDLDWFKQVNDRYGHDGGDQVLKQIPKILQKNLRSEDIIGRFGGEEFMIIFSNASPQIAQNVLERCRIAIEQHRIAYAEHEIQITASFGLSALYVYHADQHELIQRTDAALYKAKQSGRNNVQQDIES</sequence>
<dbReference type="CDD" id="cd01949">
    <property type="entry name" value="GGDEF"/>
    <property type="match status" value="1"/>
</dbReference>
<evidence type="ECO:0000313" key="7">
    <source>
        <dbReference type="Proteomes" id="UP000405075"/>
    </source>
</evidence>
<feature type="domain" description="GGDEF" evidence="5">
    <location>
        <begin position="181"/>
        <end position="314"/>
    </location>
</feature>
<feature type="transmembrane region" description="Helical" evidence="4">
    <location>
        <begin position="20"/>
        <end position="40"/>
    </location>
</feature>
<dbReference type="InterPro" id="IPR000160">
    <property type="entry name" value="GGDEF_dom"/>
</dbReference>
<dbReference type="Pfam" id="PF00990">
    <property type="entry name" value="GGDEF"/>
    <property type="match status" value="1"/>
</dbReference>
<keyword evidence="4" id="KW-1133">Transmembrane helix</keyword>
<dbReference type="Gene3D" id="3.30.70.270">
    <property type="match status" value="1"/>
</dbReference>